<feature type="binding site" evidence="17">
    <location>
        <position position="1101"/>
    </location>
    <ligand>
        <name>Ca(2+)</name>
        <dbReference type="ChEBI" id="CHEBI:29108"/>
    </ligand>
</feature>
<dbReference type="InterPro" id="IPR002048">
    <property type="entry name" value="EF_hand_dom"/>
</dbReference>
<evidence type="ECO:0000256" key="19">
    <source>
        <dbReference type="SAM" id="MobiDB-lite"/>
    </source>
</evidence>
<dbReference type="Proteomes" id="UP000035681">
    <property type="component" value="Unplaced"/>
</dbReference>
<evidence type="ECO:0000256" key="18">
    <source>
        <dbReference type="RuleBase" id="RU003808"/>
    </source>
</evidence>
<accession>A0AAF5CRW4</accession>
<feature type="region of interest" description="Disordered" evidence="19">
    <location>
        <begin position="858"/>
        <end position="890"/>
    </location>
</feature>
<feature type="transmembrane region" description="Helical" evidence="20">
    <location>
        <begin position="1047"/>
        <end position="1069"/>
    </location>
</feature>
<evidence type="ECO:0000256" key="20">
    <source>
        <dbReference type="SAM" id="Phobius"/>
    </source>
</evidence>
<keyword evidence="5 18" id="KW-0107">Calcium channel</keyword>
<evidence type="ECO:0000256" key="6">
    <source>
        <dbReference type="ARBA" id="ARBA00022692"/>
    </source>
</evidence>
<evidence type="ECO:0000256" key="3">
    <source>
        <dbReference type="ARBA" id="ARBA00022553"/>
    </source>
</evidence>
<dbReference type="GO" id="GO:0016322">
    <property type="term" value="P:neuron remodeling"/>
    <property type="evidence" value="ECO:0007669"/>
    <property type="project" value="UniProtKB-ARBA"/>
</dbReference>
<evidence type="ECO:0000256" key="7">
    <source>
        <dbReference type="ARBA" id="ARBA00022723"/>
    </source>
</evidence>
<keyword evidence="8" id="KW-0677">Repeat</keyword>
<dbReference type="GO" id="GO:0019722">
    <property type="term" value="P:calcium-mediated signaling"/>
    <property type="evidence" value="ECO:0007669"/>
    <property type="project" value="UniProtKB-ARBA"/>
</dbReference>
<feature type="transmembrane region" description="Helical" evidence="20">
    <location>
        <begin position="1567"/>
        <end position="1585"/>
    </location>
</feature>
<evidence type="ECO:0000256" key="1">
    <source>
        <dbReference type="ARBA" id="ARBA00004141"/>
    </source>
</evidence>
<dbReference type="FunFam" id="1.10.238.10:FF:000063">
    <property type="entry name" value="Voltage-dependent N-type calcium channel subunit alpha"/>
    <property type="match status" value="1"/>
</dbReference>
<dbReference type="FunFam" id="1.20.120.350:FF:000013">
    <property type="entry name" value="Voltage-dependent N-type calcium channel subunit alpha"/>
    <property type="match status" value="1"/>
</dbReference>
<dbReference type="InterPro" id="IPR002077">
    <property type="entry name" value="VDCCAlpha1"/>
</dbReference>
<dbReference type="PROSITE" id="PS50222">
    <property type="entry name" value="EF_HAND_2"/>
    <property type="match status" value="1"/>
</dbReference>
<organism evidence="22 23">
    <name type="scientific">Strongyloides stercoralis</name>
    <name type="common">Threadworm</name>
    <dbReference type="NCBI Taxonomy" id="6248"/>
    <lineage>
        <taxon>Eukaryota</taxon>
        <taxon>Metazoa</taxon>
        <taxon>Ecdysozoa</taxon>
        <taxon>Nematoda</taxon>
        <taxon>Chromadorea</taxon>
        <taxon>Rhabditida</taxon>
        <taxon>Tylenchina</taxon>
        <taxon>Panagrolaimomorpha</taxon>
        <taxon>Strongyloidoidea</taxon>
        <taxon>Strongyloididae</taxon>
        <taxon>Strongyloides</taxon>
    </lineage>
</organism>
<evidence type="ECO:0000256" key="16">
    <source>
        <dbReference type="ARBA" id="ARBA00069462"/>
    </source>
</evidence>
<feature type="transmembrane region" description="Helical" evidence="20">
    <location>
        <begin position="922"/>
        <end position="943"/>
    </location>
</feature>
<dbReference type="WBParaSite" id="TCONS_00000835.p1">
    <property type="protein sequence ID" value="TCONS_00000835.p1"/>
    <property type="gene ID" value="XLOC_000800"/>
</dbReference>
<dbReference type="GO" id="GO:0005891">
    <property type="term" value="C:voltage-gated calcium channel complex"/>
    <property type="evidence" value="ECO:0007669"/>
    <property type="project" value="InterPro"/>
</dbReference>
<keyword evidence="13 20" id="KW-0472">Membrane</keyword>
<keyword evidence="9 17" id="KW-0106">Calcium</keyword>
<dbReference type="Pfam" id="PF08763">
    <property type="entry name" value="Ca_chan_IQ"/>
    <property type="match status" value="1"/>
</dbReference>
<keyword evidence="12" id="KW-0406">Ion transport</keyword>
<dbReference type="Gene3D" id="1.10.238.10">
    <property type="entry name" value="EF-hand"/>
    <property type="match status" value="1"/>
</dbReference>
<evidence type="ECO:0000256" key="14">
    <source>
        <dbReference type="ARBA" id="ARBA00023180"/>
    </source>
</evidence>
<keyword evidence="6 20" id="KW-0812">Transmembrane</keyword>
<dbReference type="SUPFAM" id="SSF81324">
    <property type="entry name" value="Voltage-gated potassium channels"/>
    <property type="match status" value="4"/>
</dbReference>
<feature type="region of interest" description="Disordered" evidence="19">
    <location>
        <begin position="1164"/>
        <end position="1184"/>
    </location>
</feature>
<dbReference type="GO" id="GO:0007268">
    <property type="term" value="P:chemical synaptic transmission"/>
    <property type="evidence" value="ECO:0007669"/>
    <property type="project" value="TreeGrafter"/>
</dbReference>
<feature type="transmembrane region" description="Helical" evidence="20">
    <location>
        <begin position="651"/>
        <end position="673"/>
    </location>
</feature>
<feature type="compositionally biased region" description="Polar residues" evidence="19">
    <location>
        <begin position="2259"/>
        <end position="2270"/>
    </location>
</feature>
<keyword evidence="14" id="KW-0325">Glycoprotein</keyword>
<dbReference type="InterPro" id="IPR014873">
    <property type="entry name" value="VDCC_a1su_IQ"/>
</dbReference>
<dbReference type="GO" id="GO:0045202">
    <property type="term" value="C:synapse"/>
    <property type="evidence" value="ECO:0007669"/>
    <property type="project" value="GOC"/>
</dbReference>
<evidence type="ECO:0000256" key="9">
    <source>
        <dbReference type="ARBA" id="ARBA00022837"/>
    </source>
</evidence>
<evidence type="ECO:0000313" key="22">
    <source>
        <dbReference type="Proteomes" id="UP000035681"/>
    </source>
</evidence>
<dbReference type="Gene3D" id="6.10.250.2500">
    <property type="match status" value="1"/>
</dbReference>
<dbReference type="GO" id="GO:0009581">
    <property type="term" value="P:detection of external stimulus"/>
    <property type="evidence" value="ECO:0007669"/>
    <property type="project" value="UniProtKB-ARBA"/>
</dbReference>
<keyword evidence="4 18" id="KW-0109">Calcium transport</keyword>
<dbReference type="FunFam" id="1.20.120.350:FF:000001">
    <property type="entry name" value="Voltage-dependent L-type calcium channel subunit alpha"/>
    <property type="match status" value="1"/>
</dbReference>
<evidence type="ECO:0000256" key="12">
    <source>
        <dbReference type="ARBA" id="ARBA00023065"/>
    </source>
</evidence>
<dbReference type="InterPro" id="IPR027359">
    <property type="entry name" value="Volt_channel_dom_sf"/>
</dbReference>
<dbReference type="FunFam" id="1.20.120.350:FF:000011">
    <property type="entry name" value="Voltage-dependent N-type calcium channel subunit alpha"/>
    <property type="match status" value="1"/>
</dbReference>
<feature type="transmembrane region" description="Helical" evidence="20">
    <location>
        <begin position="767"/>
        <end position="789"/>
    </location>
</feature>
<evidence type="ECO:0000256" key="13">
    <source>
        <dbReference type="ARBA" id="ARBA00023136"/>
    </source>
</evidence>
<dbReference type="FunFam" id="1.10.287.70:FF:000007">
    <property type="entry name" value="Voltage-dependent L-type calcium channel subunit alpha"/>
    <property type="match status" value="1"/>
</dbReference>
<evidence type="ECO:0000256" key="8">
    <source>
        <dbReference type="ARBA" id="ARBA00022737"/>
    </source>
</evidence>
<dbReference type="GO" id="GO:0005509">
    <property type="term" value="F:calcium ion binding"/>
    <property type="evidence" value="ECO:0007669"/>
    <property type="project" value="InterPro"/>
</dbReference>
<dbReference type="InterPro" id="IPR005821">
    <property type="entry name" value="Ion_trans_dom"/>
</dbReference>
<keyword evidence="11 20" id="KW-1133">Transmembrane helix</keyword>
<dbReference type="GO" id="GO:0050906">
    <property type="term" value="P:detection of stimulus involved in sensory perception"/>
    <property type="evidence" value="ECO:0007669"/>
    <property type="project" value="UniProtKB-ARBA"/>
</dbReference>
<proteinExistence type="inferred from homology"/>
<dbReference type="SMART" id="SM01062">
    <property type="entry name" value="Ca_chan_IQ"/>
    <property type="match status" value="1"/>
</dbReference>
<reference evidence="23" key="1">
    <citation type="submission" date="2024-02" db="UniProtKB">
        <authorList>
            <consortium name="WormBaseParasite"/>
        </authorList>
    </citation>
    <scope>IDENTIFICATION</scope>
</reference>
<keyword evidence="2" id="KW-0813">Transport</keyword>
<keyword evidence="10 18" id="KW-0851">Voltage-gated channel</keyword>
<dbReference type="FunFam" id="1.10.287.70:FF:000023">
    <property type="entry name" value="Voltage-dependent R-type calcium channel subunit alpha"/>
    <property type="match status" value="1"/>
</dbReference>
<comment type="subcellular location">
    <subcellularLocation>
        <location evidence="1 18">Membrane</location>
        <topology evidence="1 18">Multi-pass membrane protein</topology>
    </subcellularLocation>
</comment>
<feature type="transmembrane region" description="Helical" evidence="20">
    <location>
        <begin position="590"/>
        <end position="607"/>
    </location>
</feature>
<evidence type="ECO:0000256" key="17">
    <source>
        <dbReference type="PIRSR" id="PIRSR602077-1"/>
    </source>
</evidence>
<dbReference type="Pfam" id="PF00520">
    <property type="entry name" value="Ion_trans"/>
    <property type="match status" value="4"/>
</dbReference>
<evidence type="ECO:0000256" key="5">
    <source>
        <dbReference type="ARBA" id="ARBA00022673"/>
    </source>
</evidence>
<feature type="transmembrane region" description="Helical" evidence="20">
    <location>
        <begin position="955"/>
        <end position="974"/>
    </location>
</feature>
<feature type="region of interest" description="Disordered" evidence="19">
    <location>
        <begin position="2060"/>
        <end position="2120"/>
    </location>
</feature>
<feature type="transmembrane region" description="Helical" evidence="20">
    <location>
        <begin position="628"/>
        <end position="645"/>
    </location>
</feature>
<keyword evidence="7 17" id="KW-0479">Metal-binding</keyword>
<feature type="transmembrane region" description="Helical" evidence="20">
    <location>
        <begin position="1485"/>
        <end position="1511"/>
    </location>
</feature>
<dbReference type="PANTHER" id="PTHR45628:SF7">
    <property type="entry name" value="VOLTAGE-DEPENDENT CALCIUM CHANNEL TYPE A SUBUNIT ALPHA-1"/>
    <property type="match status" value="1"/>
</dbReference>
<dbReference type="GO" id="GO:0042045">
    <property type="term" value="P:epithelial fluid transport"/>
    <property type="evidence" value="ECO:0007669"/>
    <property type="project" value="UniProtKB-ARBA"/>
</dbReference>
<dbReference type="GO" id="GO:0008331">
    <property type="term" value="F:high voltage-gated calcium channel activity"/>
    <property type="evidence" value="ECO:0007669"/>
    <property type="project" value="TreeGrafter"/>
</dbReference>
<dbReference type="PRINTS" id="PR00167">
    <property type="entry name" value="CACHANNEL"/>
</dbReference>
<feature type="transmembrane region" description="Helical" evidence="20">
    <location>
        <begin position="516"/>
        <end position="536"/>
    </location>
</feature>
<feature type="region of interest" description="Disordered" evidence="19">
    <location>
        <begin position="2259"/>
        <end position="2280"/>
    </location>
</feature>
<feature type="transmembrane region" description="Helical" evidence="20">
    <location>
        <begin position="1783"/>
        <end position="1806"/>
    </location>
</feature>
<dbReference type="FunFam" id="1.10.287.70:FF:000059">
    <property type="entry name" value="Voltage-dependent N-type calcium channel subunit alpha"/>
    <property type="match status" value="1"/>
</dbReference>
<dbReference type="Gene3D" id="1.10.287.70">
    <property type="match status" value="4"/>
</dbReference>
<feature type="compositionally biased region" description="Low complexity" evidence="19">
    <location>
        <begin position="2103"/>
        <end position="2120"/>
    </location>
</feature>
<comment type="similarity">
    <text evidence="18">Belongs to the calcium channel alpha-1 subunit (TC 1.A.1.11) family.</text>
</comment>
<feature type="domain" description="EF-hand" evidence="21">
    <location>
        <begin position="1822"/>
        <end position="1857"/>
    </location>
</feature>
<feature type="transmembrane region" description="Helical" evidence="20">
    <location>
        <begin position="1372"/>
        <end position="1394"/>
    </location>
</feature>
<dbReference type="AlphaFoldDB" id="A0AAF5CRW4"/>
<dbReference type="GO" id="GO:0016323">
    <property type="term" value="C:basolateral plasma membrane"/>
    <property type="evidence" value="ECO:0007669"/>
    <property type="project" value="UniProtKB-ARBA"/>
</dbReference>
<feature type="transmembrane region" description="Helical" evidence="20">
    <location>
        <begin position="1121"/>
        <end position="1148"/>
    </location>
</feature>
<dbReference type="InterPro" id="IPR031649">
    <property type="entry name" value="GPHH_dom"/>
</dbReference>
<dbReference type="InterPro" id="IPR050599">
    <property type="entry name" value="VDCC_alpha-1_subunit"/>
</dbReference>
<sequence>MHGNDGLPNQSKDSLFCDSKHINLSSNDSYQQWLSESFSNAPTRVLSVEENYNNNKKYYVKRFPLNTRQASTPMLPCSLSRHKFQSPCITRYYSQNNPNSNYYHAQSFDNNTKFYNSSLPSNGLFINKFVDQPSAGSTISFYPCIDNIEKWKKQKSLTFEALKNNDSCSTDDISCLNNKNIIKNDTPFMESYIHVSSSSPNSIKLGSKLNNEKNNRFTNYLDTNKDVLTNNSKCNDKYDDTVEFFHNFHKNNKISLSTTINDNCNKNNENFISQKKVSLKRGFLKRQLAAVDFDENCFSSQEQVNKNYETKSVVDVTDHKTCAILMSKMKDNQKTISSLNVITHNLTNNDNCKKIRRPSYQRISFINDPLKDISIKQWMLPVTPAFFSPLVSPQKNTSKMTDFSLPLLNSNVHLPTSGNNLAPPAGEAFREMMRLAALPAISGLAAEEARKEQSKLDGGFGTGNQGGVGSGASPFGGIGRKPGIGSSTVKEKGPSSLFIFSEDNFIRKNAKAIIEWGPFEYFILLTIIGNCVVLAMEQHLPKNDKKPLSEMLERTEPYFMGIFCFECLIKIIAFGFILHKGSYLRSGWNIMDFIVVVSGVLTMLPFSPSSNETVDLRTLRAVRVLRPLKLVSGIPSLQVVLKSILCAMAPLLQIGLLVLFAIVIFAIIGLEFYSGIFHSACYNANGEIENLSEKPFPCSNKSSTTGAYNCDVPGTVCIQQWIGPNYGITSFDNIAFAMITVFQCITMEGWTSVMYYTNDSLGSTYNWAYFIPLIVLGSFFMLNLVLGVLSGEFAKERERVENRREFLKLRRQQQIERELNGYLEWILTAEEVILKEDRTTDEEKAAIMEARRRAATKKLKQATKQQSTETEEELEEEEEDEDEESYIEEQGGKKMKRSFFDNLNRKIRNIRTSLRIIVKSQIFYWSVITLVFLNTVCVASEHYGQPPWFTEFLKYAEYGFLGIFICEMLVKLFAMGYRTYFASKFNRFDCIVIVGSAFEVLWAELKGGSFGISVLRALRLLRIFKLTSYWVSLRNLVRSLMNSMRSIISLLFLLFLFIVIFALLGMQLFGGKFNFPNMHPYTHFDTFPIALITVFQILTGEDWNEVMYLAIESQGGIYDGGMVYCIYFIVLVLFGNYTLLNVFLAIAVDNLANAQELTAAEEADEKANEICEDSDDGEDENGDQCIDMDEKDYYDDDCEEEESPFGGPKPMVPYSSMFIFSSTNCLRVFVHSFVSTKYFEMFVMFVICLSSIALSAEDPVDEENPRNKVLQYMDYCFTGVFACEMLLKLIDQGVILHRGSYCRDFWNVLDGVVVVCALVAFSFAGTDGAAGKNLNTIKSLRVLRVLRPLKTIKRIPKLKAVFDCVVNSLKNVFNILIVYFLFQFIFAVIAVQLFKGTFFYCTDSNKKFAHECHGQFYIYSKQDDEPIVQPREWKLRPFNYDNTLNAMLTLFVVTTGEGWPGIRQNSMDTTEEDQGPSPFFRVEMALFYVMFFIVFPFFFVNIFVALIIITFQEQGEAELSEGDLDKNQKQCIDFALNARPRSLFMPENKNSMKYRIWRLVTSTPFEYFIMAMICCNTLILMMKFHGNSPGYEKVLRFFNTALTAVFTVESILKILAFGVRNYFKDGWNRFDFITVVGSITDALVTEFGGHFVSLGFLRLFRAARLIRLLQQGYTIRILLWTFVQSFKALPYVCLLIGMLFFIYAIVGMQVFGNIRLDSTTEINRHNNFQSFFNSVILLFRCATGEAWQDIMLSCTAGKYCASKDEFTDYNIMKGATCGTNMSYAYFTSFVFLSSFLMLNLFVAVIMDNFDYLTRDSSILGPHHLDEFIRVWADYDPAATGRIHYTDMYEMLRNIAPPVGFGRKCPYRLAYKHLIRMNMPVADDGTVHFTTTLFALIRESLSIKMRPVEEMDEADEELRQTLRKIWPLKAKKNMIDLVVPPNRELCYQKLTVGKIYAGLLILENYRAKKTGTEIERQRKAREAMKLLGRTQAVIEIPTKRVLQEKLFGNTNKVRPAILVQQPTLPDGQLGDSIFVDTENEICSGGLFGGGLRGLVAAAKSAAGGGGSSNFQPPHHNTEHFNNYDDDEISSQNNDNNKYNKNDIKSNYNNDDDTSLNNNSNINISRPQHSLFSTLVDTIKSTKSNDSIASNTHEYQQKIRKKSKNDNNDMYYDNSHTSLDTYLQTYDREPMRYGNSYNNGKFSGVFSKIRRRETRSDYQPVSFQHYFPRSQRYIPRYCGSSQNNYYSNKRDDYYDETQHLLSNQRHSRSPSPQKIHPNPSLYGRSYSERYSGYQPIHNPPNISYSEDHSESYNRYSSNITKEHNNFSMPYYGESHMSNVGGFHNTQNIPNTNNHSLRHQSIGYTNPSNQNYDDIYNDKNINNAGSSQNVRINWRYDDQYEEDPRVVPTQRRLPDINKISIPRPRSGFIESSTYENTNNYTRFQPQYHSQGGAQTVVYAQPGNVPLSDSEGEEGGERWAMI</sequence>
<feature type="binding site" evidence="17">
    <location>
        <position position="1457"/>
    </location>
    <ligand>
        <name>Ca(2+)</name>
        <dbReference type="ChEBI" id="CHEBI:29108"/>
    </ligand>
</feature>
<feature type="transmembrane region" description="Helical" evidence="20">
    <location>
        <begin position="734"/>
        <end position="755"/>
    </location>
</feature>
<evidence type="ECO:0000256" key="11">
    <source>
        <dbReference type="ARBA" id="ARBA00022989"/>
    </source>
</evidence>
<keyword evidence="22" id="KW-1185">Reference proteome</keyword>
<dbReference type="FunFam" id="1.20.120.350:FF:000043">
    <property type="entry name" value="Voltage-dependent L-type calcium channel subunit alpha"/>
    <property type="match status" value="1"/>
</dbReference>
<feature type="transmembrane region" description="Helical" evidence="20">
    <location>
        <begin position="1597"/>
        <end position="1620"/>
    </location>
</feature>
<dbReference type="PANTHER" id="PTHR45628">
    <property type="entry name" value="VOLTAGE-DEPENDENT CALCIUM CHANNEL TYPE A SUBUNIT ALPHA-1"/>
    <property type="match status" value="1"/>
</dbReference>
<evidence type="ECO:0000256" key="15">
    <source>
        <dbReference type="ARBA" id="ARBA00023303"/>
    </source>
</evidence>
<evidence type="ECO:0000256" key="10">
    <source>
        <dbReference type="ARBA" id="ARBA00022882"/>
    </source>
</evidence>
<name>A0AAF5CRW4_STRER</name>
<protein>
    <recommendedName>
        <fullName evidence="16">Voltage-dependent calcium channel type A subunit alpha-1</fullName>
    </recommendedName>
</protein>
<evidence type="ECO:0000256" key="2">
    <source>
        <dbReference type="ARBA" id="ARBA00022448"/>
    </source>
</evidence>
<dbReference type="Gene3D" id="1.20.120.350">
    <property type="entry name" value="Voltage-gated potassium channels. Chain C"/>
    <property type="match status" value="4"/>
</dbReference>
<keyword evidence="15" id="KW-0407">Ion channel</keyword>
<feature type="transmembrane region" description="Helical" evidence="20">
    <location>
        <begin position="557"/>
        <end position="578"/>
    </location>
</feature>
<evidence type="ECO:0000313" key="23">
    <source>
        <dbReference type="WBParaSite" id="TCONS_00000835.p1"/>
    </source>
</evidence>
<dbReference type="Pfam" id="PF16905">
    <property type="entry name" value="GPHH"/>
    <property type="match status" value="1"/>
</dbReference>
<feature type="binding site" evidence="17">
    <location>
        <position position="748"/>
    </location>
    <ligand>
        <name>Ca(2+)</name>
        <dbReference type="ChEBI" id="CHEBI:29108"/>
    </ligand>
</feature>
<feature type="compositionally biased region" description="Acidic residues" evidence="19">
    <location>
        <begin position="869"/>
        <end position="887"/>
    </location>
</feature>
<keyword evidence="3" id="KW-0597">Phosphoprotein</keyword>
<feature type="transmembrane region" description="Helical" evidence="20">
    <location>
        <begin position="1632"/>
        <end position="1653"/>
    </location>
</feature>
<dbReference type="GO" id="GO:0098703">
    <property type="term" value="P:calcium ion import across plasma membrane"/>
    <property type="evidence" value="ECO:0007669"/>
    <property type="project" value="TreeGrafter"/>
</dbReference>
<feature type="transmembrane region" description="Helical" evidence="20">
    <location>
        <begin position="1688"/>
        <end position="1706"/>
    </location>
</feature>
<evidence type="ECO:0000256" key="4">
    <source>
        <dbReference type="ARBA" id="ARBA00022568"/>
    </source>
</evidence>
<dbReference type="GO" id="GO:0009582">
    <property type="term" value="P:detection of abiotic stimulus"/>
    <property type="evidence" value="ECO:0007669"/>
    <property type="project" value="UniProtKB-ARBA"/>
</dbReference>
<evidence type="ECO:0000259" key="21">
    <source>
        <dbReference type="PROSITE" id="PS50222"/>
    </source>
</evidence>